<protein>
    <submittedName>
        <fullName evidence="8">Entericidin, EcnA/B family</fullName>
    </submittedName>
</protein>
<dbReference type="PROSITE" id="PS51257">
    <property type="entry name" value="PROKAR_LIPOPROTEIN"/>
    <property type="match status" value="1"/>
</dbReference>
<accession>A0A7V7GMQ1</accession>
<dbReference type="RefSeq" id="WP_096347878.1">
    <property type="nucleotide sequence ID" value="NZ_JBHOFR010000009.1"/>
</dbReference>
<keyword evidence="2" id="KW-1003">Cell membrane</keyword>
<name>A0A7V7GMQ1_9GAMM</name>
<dbReference type="GO" id="GO:0016020">
    <property type="term" value="C:membrane"/>
    <property type="evidence" value="ECO:0007669"/>
    <property type="project" value="InterPro"/>
</dbReference>
<evidence type="ECO:0000256" key="7">
    <source>
        <dbReference type="SAM" id="SignalP"/>
    </source>
</evidence>
<gene>
    <name evidence="8" type="ORF">DT594_18100</name>
</gene>
<evidence type="ECO:0000256" key="6">
    <source>
        <dbReference type="ARBA" id="ARBA00023288"/>
    </source>
</evidence>
<evidence type="ECO:0000313" key="8">
    <source>
        <dbReference type="EMBL" id="KAA0690499.1"/>
    </source>
</evidence>
<keyword evidence="4" id="KW-0472">Membrane</keyword>
<dbReference type="GO" id="GO:0009636">
    <property type="term" value="P:response to toxic substance"/>
    <property type="evidence" value="ECO:0007669"/>
    <property type="project" value="InterPro"/>
</dbReference>
<evidence type="ECO:0000256" key="5">
    <source>
        <dbReference type="ARBA" id="ARBA00023139"/>
    </source>
</evidence>
<dbReference type="AlphaFoldDB" id="A0A7V7GMQ1"/>
<feature type="chain" id="PRO_5030624760" evidence="7">
    <location>
        <begin position="19"/>
        <end position="43"/>
    </location>
</feature>
<evidence type="ECO:0000313" key="9">
    <source>
        <dbReference type="Proteomes" id="UP000463138"/>
    </source>
</evidence>
<evidence type="ECO:0000256" key="2">
    <source>
        <dbReference type="ARBA" id="ARBA00022475"/>
    </source>
</evidence>
<organism evidence="8 9">
    <name type="scientific">Halopseudomonas laoshanensis</name>
    <dbReference type="NCBI Taxonomy" id="2268758"/>
    <lineage>
        <taxon>Bacteria</taxon>
        <taxon>Pseudomonadati</taxon>
        <taxon>Pseudomonadota</taxon>
        <taxon>Gammaproteobacteria</taxon>
        <taxon>Pseudomonadales</taxon>
        <taxon>Pseudomonadaceae</taxon>
        <taxon>Halopseudomonas</taxon>
    </lineage>
</organism>
<evidence type="ECO:0000256" key="1">
    <source>
        <dbReference type="ARBA" id="ARBA00010296"/>
    </source>
</evidence>
<dbReference type="EMBL" id="QOVF01000010">
    <property type="protein sequence ID" value="KAA0690499.1"/>
    <property type="molecule type" value="Genomic_DNA"/>
</dbReference>
<keyword evidence="6" id="KW-0449">Lipoprotein</keyword>
<sequence>MSLTIKSLLLTMAVLFVAGCNTMEGAGRDMQDAGEAVEREAAN</sequence>
<dbReference type="InterPro" id="IPR012556">
    <property type="entry name" value="Entericidin"/>
</dbReference>
<evidence type="ECO:0000256" key="4">
    <source>
        <dbReference type="ARBA" id="ARBA00023136"/>
    </source>
</evidence>
<keyword evidence="9" id="KW-1185">Reference proteome</keyword>
<feature type="signal peptide" evidence="7">
    <location>
        <begin position="1"/>
        <end position="18"/>
    </location>
</feature>
<keyword evidence="5" id="KW-0564">Palmitate</keyword>
<comment type="caution">
    <text evidence="8">The sequence shown here is derived from an EMBL/GenBank/DDBJ whole genome shotgun (WGS) entry which is preliminary data.</text>
</comment>
<dbReference type="Proteomes" id="UP000463138">
    <property type="component" value="Unassembled WGS sequence"/>
</dbReference>
<evidence type="ECO:0000256" key="3">
    <source>
        <dbReference type="ARBA" id="ARBA00022729"/>
    </source>
</evidence>
<comment type="similarity">
    <text evidence="1">Belongs to the EcnA/EcnB lipoprotein family.</text>
</comment>
<proteinExistence type="inferred from homology"/>
<dbReference type="Pfam" id="PF08085">
    <property type="entry name" value="Entericidin"/>
    <property type="match status" value="1"/>
</dbReference>
<dbReference type="OrthoDB" id="9181810at2"/>
<reference evidence="8 9" key="1">
    <citation type="submission" date="2018-07" db="EMBL/GenBank/DDBJ databases">
        <title>Pseudomonas laoshanensis sp. nov., isolated from soil.</title>
        <authorList>
            <person name="Sun J."/>
            <person name="Yu L."/>
            <person name="Wang M."/>
            <person name="Zhang C."/>
        </authorList>
    </citation>
    <scope>NUCLEOTIDE SEQUENCE [LARGE SCALE GENOMIC DNA]</scope>
    <source>
        <strain evidence="8 9">Y22</strain>
    </source>
</reference>
<keyword evidence="3 7" id="KW-0732">Signal</keyword>